<organism evidence="3 4">
    <name type="scientific">Robiginitalea biformata (strain ATCC BAA-864 / DSM 15991 / KCTC 12146 / HTCC2501)</name>
    <dbReference type="NCBI Taxonomy" id="313596"/>
    <lineage>
        <taxon>Bacteria</taxon>
        <taxon>Pseudomonadati</taxon>
        <taxon>Bacteroidota</taxon>
        <taxon>Flavobacteriia</taxon>
        <taxon>Flavobacteriales</taxon>
        <taxon>Flavobacteriaceae</taxon>
        <taxon>Robiginitalea</taxon>
    </lineage>
</organism>
<accession>A4CHN6</accession>
<reference evidence="3 4" key="1">
    <citation type="journal article" date="2009" name="J. Bacteriol.">
        <title>Complete genome sequence of Robiginitalea biformata HTCC2501.</title>
        <authorList>
            <person name="Oh H.M."/>
            <person name="Giovannoni S.J."/>
            <person name="Lee K."/>
            <person name="Ferriera S."/>
            <person name="Johnson J."/>
            <person name="Cho J.C."/>
        </authorList>
    </citation>
    <scope>NUCLEOTIDE SEQUENCE [LARGE SCALE GENOMIC DNA]</scope>
    <source>
        <strain evidence="4">ATCC BAA-864 / HTCC2501 / KCTC 12146</strain>
    </source>
</reference>
<dbReference type="RefSeq" id="WP_015753201.1">
    <property type="nucleotide sequence ID" value="NC_013222.1"/>
</dbReference>
<dbReference type="KEGG" id="rbi:RB2501_06080"/>
<sequence length="561" mass="62774">MKDRFYLKSCLFLAVLLAGTAPLAGQQVPAGMEASIDSIFSAFDGPNQPGTAVAVWQDGKIAFSKGYGSANVEYGIPVTPDETIFHVASVSKQFTVYAILLLQADGKLSLDDPIRKHIPEVPDFGTPITLRHLASHTSGMRDQWSLLQMAGWRMDDVITVDHILKLVERQKDLNFQPGEEFNYCNTGFTLLAETVARTSGLTFAEFTQERIFEPLGLEHTLFYDDHEKIVPNRAYSYYRENDVLKKAVLSFANAGATSLFTTAEDLVRWADHLNNPPSKKVEAMVAQMDRLAVLNNGETFGGAYGQFISPYKGLKQIQHGGADAGYRSYLGRFPEQDFAVAVVSNYADSGPNRLALQVADLFLKDHIEEQEEGPVPPEPPTIAMDEDALRAFEGYYWFDEQQTYRRIYLKDGYLMYHRAGGSENRIAPIGPNQFKMLDIGVNAVVEFTEENQGRVMTFKDPGGEITRMASFDYVEGDPDLFERYAGTYYSPELDTSYQLVVENGKLMARHNRLPDVPLSLIRGDRFSIGPYSAQFKKNPDGEISAMLVTTGRIRDLVFEKQ</sequence>
<dbReference type="Gene3D" id="3.40.710.10">
    <property type="entry name" value="DD-peptidase/beta-lactamase superfamily"/>
    <property type="match status" value="1"/>
</dbReference>
<evidence type="ECO:0000313" key="4">
    <source>
        <dbReference type="Proteomes" id="UP000009049"/>
    </source>
</evidence>
<dbReference type="Pfam" id="PF00144">
    <property type="entry name" value="Beta-lactamase"/>
    <property type="match status" value="1"/>
</dbReference>
<dbReference type="Proteomes" id="UP000009049">
    <property type="component" value="Chromosome"/>
</dbReference>
<dbReference type="InterPro" id="IPR012338">
    <property type="entry name" value="Beta-lactam/transpept-like"/>
</dbReference>
<evidence type="ECO:0000313" key="3">
    <source>
        <dbReference type="EMBL" id="EAR16444.1"/>
    </source>
</evidence>
<dbReference type="eggNOG" id="COG1680">
    <property type="taxonomic scope" value="Bacteria"/>
</dbReference>
<evidence type="ECO:0000259" key="2">
    <source>
        <dbReference type="Pfam" id="PF00144"/>
    </source>
</evidence>
<dbReference type="PANTHER" id="PTHR46825">
    <property type="entry name" value="D-ALANYL-D-ALANINE-CARBOXYPEPTIDASE/ENDOPEPTIDASE AMPH"/>
    <property type="match status" value="1"/>
</dbReference>
<dbReference type="PANTHER" id="PTHR46825:SF9">
    <property type="entry name" value="BETA-LACTAMASE-RELATED DOMAIN-CONTAINING PROTEIN"/>
    <property type="match status" value="1"/>
</dbReference>
<feature type="domain" description="Beta-lactamase-related" evidence="2">
    <location>
        <begin position="41"/>
        <end position="353"/>
    </location>
</feature>
<name>A4CHN6_ROBBH</name>
<evidence type="ECO:0000256" key="1">
    <source>
        <dbReference type="SAM" id="SignalP"/>
    </source>
</evidence>
<dbReference type="InterPro" id="IPR050491">
    <property type="entry name" value="AmpC-like"/>
</dbReference>
<dbReference type="EMBL" id="CP001712">
    <property type="protein sequence ID" value="EAR16444.1"/>
    <property type="molecule type" value="Genomic_DNA"/>
</dbReference>
<feature type="signal peptide" evidence="1">
    <location>
        <begin position="1"/>
        <end position="24"/>
    </location>
</feature>
<dbReference type="OrthoDB" id="9793489at2"/>
<keyword evidence="4" id="KW-1185">Reference proteome</keyword>
<feature type="chain" id="PRO_5002667385" evidence="1">
    <location>
        <begin position="25"/>
        <end position="561"/>
    </location>
</feature>
<keyword evidence="1" id="KW-0732">Signal</keyword>
<dbReference type="AlphaFoldDB" id="A4CHN6"/>
<dbReference type="STRING" id="313596.RB2501_06080"/>
<dbReference type="HOGENOM" id="CLU_020027_0_4_10"/>
<gene>
    <name evidence="3" type="ordered locus">RB2501_06080</name>
</gene>
<dbReference type="SUPFAM" id="SSF56601">
    <property type="entry name" value="beta-lactamase/transpeptidase-like"/>
    <property type="match status" value="1"/>
</dbReference>
<proteinExistence type="predicted"/>
<dbReference type="InterPro" id="IPR001466">
    <property type="entry name" value="Beta-lactam-related"/>
</dbReference>
<protein>
    <submittedName>
        <fullName evidence="3">Penicillin-binding protein</fullName>
    </submittedName>
</protein>